<evidence type="ECO:0000313" key="1">
    <source>
        <dbReference type="EMBL" id="RZG48015.1"/>
    </source>
</evidence>
<sequence length="162" mass="18445">MNELKVLRFAEDGIALIANSKNNQVKPLLDDFSAYAYESEFERIMYFSATDLYAEKKLTTSDLQLLVNSWHGQTYIKCNIGADLCETLVSDSGVVLILTEQVINDQIWLDHLFADNIVELDLALAKIEQVAQLEKNTIQSFILRFLTESDKQQFLTSLDSNE</sequence>
<proteinExistence type="predicted"/>
<dbReference type="EMBL" id="SGSQ01000005">
    <property type="protein sequence ID" value="RZG48015.1"/>
    <property type="molecule type" value="Genomic_DNA"/>
</dbReference>
<dbReference type="Proteomes" id="UP000293863">
    <property type="component" value="Unassembled WGS sequence"/>
</dbReference>
<dbReference type="AlphaFoldDB" id="A0A4Q7ALA9"/>
<reference evidence="1 2" key="1">
    <citation type="submission" date="2019-02" db="EMBL/GenBank/DDBJ databases">
        <title>The Batch Genome Submission of Acinetobacter spp. strains.</title>
        <authorList>
            <person name="Qin J."/>
            <person name="Hu Y."/>
            <person name="Ye H."/>
            <person name="Wei L."/>
            <person name="Feng Y."/>
            <person name="Zong Z."/>
        </authorList>
    </citation>
    <scope>NUCLEOTIDE SEQUENCE [LARGE SCALE GENOMIC DNA]</scope>
    <source>
        <strain evidence="1 2">WCHAW060049</strain>
    </source>
</reference>
<accession>A0A4Q7ALA9</accession>
<name>A0A4Q7ALA9_9GAMM</name>
<keyword evidence="2" id="KW-1185">Reference proteome</keyword>
<dbReference type="RefSeq" id="WP_130130740.1">
    <property type="nucleotide sequence ID" value="NZ_SGSQ01000005.1"/>
</dbReference>
<gene>
    <name evidence="1" type="ORF">EXU28_04400</name>
</gene>
<evidence type="ECO:0000313" key="2">
    <source>
        <dbReference type="Proteomes" id="UP000293863"/>
    </source>
</evidence>
<protein>
    <submittedName>
        <fullName evidence="1">Uncharacterized protein</fullName>
    </submittedName>
</protein>
<comment type="caution">
    <text evidence="1">The sequence shown here is derived from an EMBL/GenBank/DDBJ whole genome shotgun (WGS) entry which is preliminary data.</text>
</comment>
<organism evidence="1 2">
    <name type="scientific">Acinetobacter wuhouensis</name>
    <dbReference type="NCBI Taxonomy" id="1879050"/>
    <lineage>
        <taxon>Bacteria</taxon>
        <taxon>Pseudomonadati</taxon>
        <taxon>Pseudomonadota</taxon>
        <taxon>Gammaproteobacteria</taxon>
        <taxon>Moraxellales</taxon>
        <taxon>Moraxellaceae</taxon>
        <taxon>Acinetobacter</taxon>
    </lineage>
</organism>